<dbReference type="VEuPathDB" id="FungiDB:TEQG_08071"/>
<organism evidence="2 3">
    <name type="scientific">Trichophyton equinum (strain ATCC MYA-4606 / CBS 127.97)</name>
    <name type="common">Horse ringworm fungus</name>
    <dbReference type="NCBI Taxonomy" id="559882"/>
    <lineage>
        <taxon>Eukaryota</taxon>
        <taxon>Fungi</taxon>
        <taxon>Dikarya</taxon>
        <taxon>Ascomycota</taxon>
        <taxon>Pezizomycotina</taxon>
        <taxon>Eurotiomycetes</taxon>
        <taxon>Eurotiomycetidae</taxon>
        <taxon>Onygenales</taxon>
        <taxon>Arthrodermataceae</taxon>
        <taxon>Trichophyton</taxon>
    </lineage>
</organism>
<feature type="compositionally biased region" description="Polar residues" evidence="1">
    <location>
        <begin position="7"/>
        <end position="22"/>
    </location>
</feature>
<dbReference type="HOGENOM" id="CLU_1972067_0_0_1"/>
<keyword evidence="3" id="KW-1185">Reference proteome</keyword>
<dbReference type="EMBL" id="DS995793">
    <property type="protein sequence ID" value="EGE09040.1"/>
    <property type="molecule type" value="Genomic_DNA"/>
</dbReference>
<dbReference type="AlphaFoldDB" id="F2Q4H2"/>
<evidence type="ECO:0000256" key="1">
    <source>
        <dbReference type="SAM" id="MobiDB-lite"/>
    </source>
</evidence>
<evidence type="ECO:0000313" key="3">
    <source>
        <dbReference type="Proteomes" id="UP000009169"/>
    </source>
</evidence>
<sequence length="130" mass="14667">MFGYNCCSHTSASATPTNQHPPVSTIGLPRSLVWSTEYGTYSNNILRMRRQKKVRESYVFSWFHMAAPSNRKKTSWPRDHQAVDETGKPRRVSSLFILHRACRSPSKKASQGQAAHQIEDKTGAKPHVVA</sequence>
<proteinExistence type="predicted"/>
<name>F2Q4H2_TRIEC</name>
<dbReference type="Proteomes" id="UP000009169">
    <property type="component" value="Unassembled WGS sequence"/>
</dbReference>
<gene>
    <name evidence="2" type="ORF">TEQG_08071</name>
</gene>
<accession>F2Q4H2</accession>
<feature type="region of interest" description="Disordered" evidence="1">
    <location>
        <begin position="103"/>
        <end position="130"/>
    </location>
</feature>
<feature type="region of interest" description="Disordered" evidence="1">
    <location>
        <begin position="1"/>
        <end position="23"/>
    </location>
</feature>
<evidence type="ECO:0000313" key="2">
    <source>
        <dbReference type="EMBL" id="EGE09040.1"/>
    </source>
</evidence>
<protein>
    <submittedName>
        <fullName evidence="2">Uncharacterized protein</fullName>
    </submittedName>
</protein>
<reference evidence="3" key="1">
    <citation type="journal article" date="2012" name="MBio">
        <title>Comparative genome analysis of Trichophyton rubrum and related dermatophytes reveals candidate genes involved in infection.</title>
        <authorList>
            <person name="Martinez D.A."/>
            <person name="Oliver B.G."/>
            <person name="Graeser Y."/>
            <person name="Goldberg J.M."/>
            <person name="Li W."/>
            <person name="Martinez-Rossi N.M."/>
            <person name="Monod M."/>
            <person name="Shelest E."/>
            <person name="Barton R.C."/>
            <person name="Birch E."/>
            <person name="Brakhage A.A."/>
            <person name="Chen Z."/>
            <person name="Gurr S.J."/>
            <person name="Heiman D."/>
            <person name="Heitman J."/>
            <person name="Kosti I."/>
            <person name="Rossi A."/>
            <person name="Saif S."/>
            <person name="Samalova M."/>
            <person name="Saunders C.W."/>
            <person name="Shea T."/>
            <person name="Summerbell R.C."/>
            <person name="Xu J."/>
            <person name="Young S."/>
            <person name="Zeng Q."/>
            <person name="Birren B.W."/>
            <person name="Cuomo C.A."/>
            <person name="White T.C."/>
        </authorList>
    </citation>
    <scope>NUCLEOTIDE SEQUENCE [LARGE SCALE GENOMIC DNA]</scope>
    <source>
        <strain evidence="3">ATCC MYA-4606 / CBS 127.97</strain>
    </source>
</reference>